<dbReference type="Proteomes" id="UP000828048">
    <property type="component" value="Chromosome 4"/>
</dbReference>
<name>A0ACB7Z1Y4_9ERIC</name>
<evidence type="ECO:0000313" key="1">
    <source>
        <dbReference type="EMBL" id="KAH7859838.1"/>
    </source>
</evidence>
<proteinExistence type="predicted"/>
<dbReference type="EMBL" id="CM037154">
    <property type="protein sequence ID" value="KAH7859838.1"/>
    <property type="molecule type" value="Genomic_DNA"/>
</dbReference>
<sequence>MVLVLALVFQTPKLLIKGLDLALQGRRRLVAKTVAGTLTAVFFSNLYSVITIQKHEMETGPVNPTEEVLLAYNLLEASLMGFCLFLGLVIDRLHYHTKPI</sequence>
<organism evidence="1 2">
    <name type="scientific">Vaccinium darrowii</name>
    <dbReference type="NCBI Taxonomy" id="229202"/>
    <lineage>
        <taxon>Eukaryota</taxon>
        <taxon>Viridiplantae</taxon>
        <taxon>Streptophyta</taxon>
        <taxon>Embryophyta</taxon>
        <taxon>Tracheophyta</taxon>
        <taxon>Spermatophyta</taxon>
        <taxon>Magnoliopsida</taxon>
        <taxon>eudicotyledons</taxon>
        <taxon>Gunneridae</taxon>
        <taxon>Pentapetalae</taxon>
        <taxon>asterids</taxon>
        <taxon>Ericales</taxon>
        <taxon>Ericaceae</taxon>
        <taxon>Vaccinioideae</taxon>
        <taxon>Vaccinieae</taxon>
        <taxon>Vaccinium</taxon>
    </lineage>
</organism>
<evidence type="ECO:0000313" key="2">
    <source>
        <dbReference type="Proteomes" id="UP000828048"/>
    </source>
</evidence>
<accession>A0ACB7Z1Y4</accession>
<keyword evidence="2" id="KW-1185">Reference proteome</keyword>
<protein>
    <submittedName>
        <fullName evidence="1">Uncharacterized protein</fullName>
    </submittedName>
</protein>
<reference evidence="1 2" key="1">
    <citation type="journal article" date="2021" name="Hortic Res">
        <title>High-quality reference genome and annotation aids understanding of berry development for evergreen blueberry (Vaccinium darrowii).</title>
        <authorList>
            <person name="Yu J."/>
            <person name="Hulse-Kemp A.M."/>
            <person name="Babiker E."/>
            <person name="Staton M."/>
        </authorList>
    </citation>
    <scope>NUCLEOTIDE SEQUENCE [LARGE SCALE GENOMIC DNA]</scope>
    <source>
        <strain evidence="2">cv. NJ 8807/NJ 8810</strain>
        <tissue evidence="1">Young leaf</tissue>
    </source>
</reference>
<gene>
    <name evidence="1" type="ORF">Vadar_006076</name>
</gene>
<comment type="caution">
    <text evidence="1">The sequence shown here is derived from an EMBL/GenBank/DDBJ whole genome shotgun (WGS) entry which is preliminary data.</text>
</comment>